<name>A0A6M0QP01_9RHOB</name>
<reference evidence="6 7" key="1">
    <citation type="submission" date="2020-02" db="EMBL/GenBank/DDBJ databases">
        <authorList>
            <person name="Chen W.-M."/>
        </authorList>
    </citation>
    <scope>NUCLEOTIDE SEQUENCE [LARGE SCALE GENOMIC DNA]</scope>
    <source>
        <strain evidence="6 7">KMS-5</strain>
    </source>
</reference>
<comment type="similarity">
    <text evidence="1">Belongs to the LysR transcriptional regulatory family.</text>
</comment>
<dbReference type="AlphaFoldDB" id="A0A6M0QP01"/>
<accession>A0A6M0QP01</accession>
<proteinExistence type="inferred from homology"/>
<dbReference type="PRINTS" id="PR00039">
    <property type="entry name" value="HTHLYSR"/>
</dbReference>
<keyword evidence="3" id="KW-0238">DNA-binding</keyword>
<dbReference type="InterPro" id="IPR036390">
    <property type="entry name" value="WH_DNA-bd_sf"/>
</dbReference>
<evidence type="ECO:0000313" key="7">
    <source>
        <dbReference type="Proteomes" id="UP000477782"/>
    </source>
</evidence>
<dbReference type="RefSeq" id="WP_164623207.1">
    <property type="nucleotide sequence ID" value="NZ_JAAIVJ010000001.1"/>
</dbReference>
<dbReference type="Gene3D" id="3.40.190.10">
    <property type="entry name" value="Periplasmic binding protein-like II"/>
    <property type="match status" value="1"/>
</dbReference>
<evidence type="ECO:0000256" key="3">
    <source>
        <dbReference type="ARBA" id="ARBA00023125"/>
    </source>
</evidence>
<organism evidence="6 7">
    <name type="scientific">Tabrizicola oligotrophica</name>
    <dbReference type="NCBI Taxonomy" id="2710650"/>
    <lineage>
        <taxon>Bacteria</taxon>
        <taxon>Pseudomonadati</taxon>
        <taxon>Pseudomonadota</taxon>
        <taxon>Alphaproteobacteria</taxon>
        <taxon>Rhodobacterales</taxon>
        <taxon>Paracoccaceae</taxon>
        <taxon>Tabrizicola</taxon>
    </lineage>
</organism>
<feature type="domain" description="HTH lysR-type" evidence="5">
    <location>
        <begin position="1"/>
        <end position="58"/>
    </location>
</feature>
<comment type="caution">
    <text evidence="6">The sequence shown here is derived from an EMBL/GenBank/DDBJ whole genome shotgun (WGS) entry which is preliminary data.</text>
</comment>
<dbReference type="EMBL" id="JAAIVJ010000001">
    <property type="protein sequence ID" value="NEY89200.1"/>
    <property type="molecule type" value="Genomic_DNA"/>
</dbReference>
<dbReference type="PROSITE" id="PS50931">
    <property type="entry name" value="HTH_LYSR"/>
    <property type="match status" value="1"/>
</dbReference>
<dbReference type="PANTHER" id="PTHR30579:SF8">
    <property type="entry name" value="HTH-TYPE TRANSCRIPTIONAL REGULATOR HDFR"/>
    <property type="match status" value="1"/>
</dbReference>
<evidence type="ECO:0000256" key="1">
    <source>
        <dbReference type="ARBA" id="ARBA00009437"/>
    </source>
</evidence>
<protein>
    <submittedName>
        <fullName evidence="6">LysR family transcriptional regulator</fullName>
    </submittedName>
</protein>
<dbReference type="SUPFAM" id="SSF53850">
    <property type="entry name" value="Periplasmic binding protein-like II"/>
    <property type="match status" value="1"/>
</dbReference>
<dbReference type="Pfam" id="PF00126">
    <property type="entry name" value="HTH_1"/>
    <property type="match status" value="1"/>
</dbReference>
<dbReference type="Proteomes" id="UP000477782">
    <property type="component" value="Unassembled WGS sequence"/>
</dbReference>
<keyword evidence="4" id="KW-0804">Transcription</keyword>
<dbReference type="Gene3D" id="1.10.10.10">
    <property type="entry name" value="Winged helix-like DNA-binding domain superfamily/Winged helix DNA-binding domain"/>
    <property type="match status" value="1"/>
</dbReference>
<dbReference type="PANTHER" id="PTHR30579">
    <property type="entry name" value="TRANSCRIPTIONAL REGULATOR"/>
    <property type="match status" value="1"/>
</dbReference>
<dbReference type="GO" id="GO:0003700">
    <property type="term" value="F:DNA-binding transcription factor activity"/>
    <property type="evidence" value="ECO:0007669"/>
    <property type="project" value="InterPro"/>
</dbReference>
<dbReference type="InterPro" id="IPR036388">
    <property type="entry name" value="WH-like_DNA-bd_sf"/>
</dbReference>
<keyword evidence="2" id="KW-0805">Transcription regulation</keyword>
<dbReference type="InterPro" id="IPR000847">
    <property type="entry name" value="LysR_HTH_N"/>
</dbReference>
<evidence type="ECO:0000256" key="2">
    <source>
        <dbReference type="ARBA" id="ARBA00023015"/>
    </source>
</evidence>
<dbReference type="InterPro" id="IPR005119">
    <property type="entry name" value="LysR_subst-bd"/>
</dbReference>
<dbReference type="Pfam" id="PF03466">
    <property type="entry name" value="LysR_substrate"/>
    <property type="match status" value="1"/>
</dbReference>
<dbReference type="GO" id="GO:0003677">
    <property type="term" value="F:DNA binding"/>
    <property type="evidence" value="ECO:0007669"/>
    <property type="project" value="UniProtKB-KW"/>
</dbReference>
<dbReference type="SUPFAM" id="SSF46785">
    <property type="entry name" value="Winged helix' DNA-binding domain"/>
    <property type="match status" value="1"/>
</dbReference>
<evidence type="ECO:0000259" key="5">
    <source>
        <dbReference type="PROSITE" id="PS50931"/>
    </source>
</evidence>
<evidence type="ECO:0000256" key="4">
    <source>
        <dbReference type="ARBA" id="ARBA00023163"/>
    </source>
</evidence>
<dbReference type="InterPro" id="IPR050176">
    <property type="entry name" value="LTTR"/>
</dbReference>
<evidence type="ECO:0000313" key="6">
    <source>
        <dbReference type="EMBL" id="NEY89200.1"/>
    </source>
</evidence>
<sequence length="283" mass="30906">MQIELLDTFLDLVETRSFHRTAERLEITQSTVSARVLVLEQAIGARLFSRSRAGTQLTTEGLKFLPHARGLRHAWTEAQRSVAPSGDAAVSLRIGIQHDLAAGRIGGWMAGFRKTLPDCAFYLEPDYSVQMCQDVAKGALDFAILYSPQPQPDLHFASVGEVSYRLVSSIGTRRADLKPDRYIRASYAAAFDAAHAQALPEMSATPFASGQEAAVAALLQSLGGAGFVLDRTAAALIETGKFAAVTDVEPITQPVYVVTHQRHRTQRMHKRLTKSVLKTFGAR</sequence>
<dbReference type="CDD" id="cd05466">
    <property type="entry name" value="PBP2_LTTR_substrate"/>
    <property type="match status" value="1"/>
</dbReference>
<keyword evidence="7" id="KW-1185">Reference proteome</keyword>
<gene>
    <name evidence="6" type="ORF">G4Z14_02740</name>
</gene>